<dbReference type="RefSeq" id="WP_281256584.1">
    <property type="nucleotide sequence ID" value="NZ_CP022163.1"/>
</dbReference>
<name>A0A250IIW7_9BACT</name>
<feature type="domain" description="Putative restriction endonuclease" evidence="1">
    <location>
        <begin position="2"/>
        <end position="101"/>
    </location>
</feature>
<dbReference type="Pfam" id="PF05685">
    <property type="entry name" value="Uma2"/>
    <property type="match status" value="1"/>
</dbReference>
<keyword evidence="3" id="KW-1185">Reference proteome</keyword>
<evidence type="ECO:0000313" key="2">
    <source>
        <dbReference type="EMBL" id="ATB31170.1"/>
    </source>
</evidence>
<protein>
    <recommendedName>
        <fullName evidence="1">Putative restriction endonuclease domain-containing protein</fullName>
    </recommendedName>
</protein>
<dbReference type="KEGG" id="mbd:MEBOL_004632"/>
<dbReference type="AlphaFoldDB" id="A0A250IIW7"/>
<proteinExistence type="predicted"/>
<dbReference type="CDD" id="cd06260">
    <property type="entry name" value="DUF820-like"/>
    <property type="match status" value="1"/>
</dbReference>
<evidence type="ECO:0000313" key="3">
    <source>
        <dbReference type="Proteomes" id="UP000217289"/>
    </source>
</evidence>
<evidence type="ECO:0000259" key="1">
    <source>
        <dbReference type="Pfam" id="PF05685"/>
    </source>
</evidence>
<organism evidence="2 3">
    <name type="scientific">Melittangium boletus DSM 14713</name>
    <dbReference type="NCBI Taxonomy" id="1294270"/>
    <lineage>
        <taxon>Bacteria</taxon>
        <taxon>Pseudomonadati</taxon>
        <taxon>Myxococcota</taxon>
        <taxon>Myxococcia</taxon>
        <taxon>Myxococcales</taxon>
        <taxon>Cystobacterineae</taxon>
        <taxon>Archangiaceae</taxon>
        <taxon>Melittangium</taxon>
    </lineage>
</organism>
<dbReference type="InterPro" id="IPR011335">
    <property type="entry name" value="Restrct_endonuc-II-like"/>
</dbReference>
<dbReference type="EMBL" id="CP022163">
    <property type="protein sequence ID" value="ATB31170.1"/>
    <property type="molecule type" value="Genomic_DNA"/>
</dbReference>
<gene>
    <name evidence="2" type="ORF">MEBOL_004632</name>
</gene>
<accession>A0A250IIW7</accession>
<dbReference type="PANTHER" id="PTHR34107">
    <property type="entry name" value="SLL0198 PROTEIN-RELATED"/>
    <property type="match status" value="1"/>
</dbReference>
<dbReference type="InterPro" id="IPR008538">
    <property type="entry name" value="Uma2"/>
</dbReference>
<dbReference type="Gene3D" id="3.90.1570.10">
    <property type="entry name" value="tt1808, chain A"/>
    <property type="match status" value="1"/>
</dbReference>
<dbReference type="Proteomes" id="UP000217289">
    <property type="component" value="Chromosome"/>
</dbReference>
<dbReference type="PANTHER" id="PTHR34107:SF4">
    <property type="entry name" value="SLL1222 PROTEIN"/>
    <property type="match status" value="1"/>
</dbReference>
<dbReference type="InterPro" id="IPR012296">
    <property type="entry name" value="Nuclease_put_TT1808"/>
</dbReference>
<reference evidence="2 3" key="1">
    <citation type="submission" date="2017-06" db="EMBL/GenBank/DDBJ databases">
        <authorList>
            <person name="Kim H.J."/>
            <person name="Triplett B.A."/>
        </authorList>
    </citation>
    <scope>NUCLEOTIDE SEQUENCE [LARGE SCALE GENOMIC DNA]</scope>
    <source>
        <strain evidence="2 3">DSM 14713</strain>
    </source>
</reference>
<dbReference type="SUPFAM" id="SSF52980">
    <property type="entry name" value="Restriction endonuclease-like"/>
    <property type="match status" value="1"/>
</dbReference>
<sequence length="110" mass="12606">MPDLAGWRRERLPDAVGGADAPAHDDLAPDWVCEVLSPSTRRVDEGEKMRIYAREGVQHLWHVDPLARTLEHFRLAEGHWRLANSFTGEGHIRVEPFDALEFPLSLLWSR</sequence>